<dbReference type="RefSeq" id="WP_320001582.1">
    <property type="nucleotide sequence ID" value="NZ_CP138348.1"/>
</dbReference>
<dbReference type="SUPFAM" id="SSF52949">
    <property type="entry name" value="Macro domain-like"/>
    <property type="match status" value="1"/>
</dbReference>
<keyword evidence="4" id="KW-0175">Coiled coil</keyword>
<dbReference type="GO" id="GO:0003714">
    <property type="term" value="F:transcription corepressor activity"/>
    <property type="evidence" value="ECO:0007669"/>
    <property type="project" value="TreeGrafter"/>
</dbReference>
<dbReference type="EMBL" id="CP138348">
    <property type="protein sequence ID" value="WPF88698.1"/>
    <property type="molecule type" value="Genomic_DNA"/>
</dbReference>
<dbReference type="GO" id="GO:0005737">
    <property type="term" value="C:cytoplasm"/>
    <property type="evidence" value="ECO:0007669"/>
    <property type="project" value="TreeGrafter"/>
</dbReference>
<feature type="domain" description="Macro" evidence="5">
    <location>
        <begin position="383"/>
        <end position="564"/>
    </location>
</feature>
<sequence length="822" mass="95277">MGKLILFTIQAGSFQTGFYLTLQICEDSCDRIAHPFATFTGKLPPCQPIRQHYQQWQESYRSLNQKVRLGSSPQQITHISDSCRQSASRLKKTLSDWYKSSFPDFARVRENLLSELNRDESVRLLIQTEISELIFLPWHLFFEPFLSKYPQAEIAIAPIEYKSLNTPQKQRQNIRILAVLGNDEGINLKPDLETLNNLEKAEIKTLINPCRKELFAHLYEEEWDLFFFAGHSGKNPLTQQGQLYLNQEDIITIEEFNKAIMKSIQKGLRLAIFNSCDGLGLAKDLAALHLPQTIVMGEMIPDKVAHVFIKEFLANFAQNQTLYLAVRQARERLQELENEYPCATWLPIICQNPASLPLTWQNLQGLDFAPISIKTIKPPENFQHLVLETLINQTQLIIEYESLTETNTEVIVNYIDKDLSFAEDINRIISEAGGKNINRELKQEQVKNLGQILITNGGQLRADKIFHAVIYDYHNHSLTDRNLISTVISRCLNLSDSSGRNSIAFPFLSPVNSTVEVDEIGLIFAQEIVKYLEGNTKLNSVKIILQNYNQNKNITDEKLYRFYLSFKQYIELKKEINHRQSLLSDLVKIYQKRSMSSAVEILHLYQDSLNRFETEWINNRWKEKQENNSYDYQLPLENITQQINSQKSVVINEEIVTSLHQNYHEKAATIWQDLVNLEDEEEIIILLRKLGLDIDGFAWINDQYEIAIASVKARQKKVNEMLKNQVQQLEKGQELLQKTLVNLYQEGSLNKKEEGEERRLLFREYPKVDIKVKTEELPEEYRLEKISYSADKKALKEAIERGEDLSNYAKIDPNLKAQFGFK</sequence>
<dbReference type="GO" id="GO:0016757">
    <property type="term" value="F:glycosyltransferase activity"/>
    <property type="evidence" value="ECO:0007669"/>
    <property type="project" value="UniProtKB-KW"/>
</dbReference>
<evidence type="ECO:0000256" key="3">
    <source>
        <dbReference type="ARBA" id="ARBA00023027"/>
    </source>
</evidence>
<name>A0AAF0ZB39_9CHRO</name>
<evidence type="ECO:0000256" key="2">
    <source>
        <dbReference type="ARBA" id="ARBA00022679"/>
    </source>
</evidence>
<dbReference type="InterPro" id="IPR024983">
    <property type="entry name" value="CHAT_dom"/>
</dbReference>
<keyword evidence="3" id="KW-0520">NAD</keyword>
<dbReference type="InterPro" id="IPR043472">
    <property type="entry name" value="Macro_dom-like"/>
</dbReference>
<reference evidence="6" key="1">
    <citation type="submission" date="2023-11" db="EMBL/GenBank/DDBJ databases">
        <title>Genome sequence of Cyanobacterium aponinum BCRC AL20115.</title>
        <authorList>
            <person name="Chang H.-Y."/>
            <person name="Lin K.-M."/>
            <person name="Hsueh H.-T."/>
            <person name="Chu H.-A."/>
            <person name="Kuo C.-H."/>
        </authorList>
    </citation>
    <scope>NUCLEOTIDE SEQUENCE</scope>
    <source>
        <strain evidence="6">AL20115</strain>
    </source>
</reference>
<keyword evidence="2" id="KW-0808">Transferase</keyword>
<dbReference type="Gene3D" id="3.40.220.10">
    <property type="entry name" value="Leucine Aminopeptidase, subunit E, domain 1"/>
    <property type="match status" value="1"/>
</dbReference>
<dbReference type="PANTHER" id="PTHR14453">
    <property type="entry name" value="PARP/ZINC FINGER CCCH TYPE DOMAIN CONTAINING PROTEIN"/>
    <property type="match status" value="1"/>
</dbReference>
<dbReference type="InterPro" id="IPR052056">
    <property type="entry name" value="Mono-ARTD/PARP"/>
</dbReference>
<proteinExistence type="predicted"/>
<dbReference type="AlphaFoldDB" id="A0AAF0ZB39"/>
<dbReference type="GO" id="GO:0010629">
    <property type="term" value="P:negative regulation of gene expression"/>
    <property type="evidence" value="ECO:0007669"/>
    <property type="project" value="TreeGrafter"/>
</dbReference>
<gene>
    <name evidence="6" type="ORF">SAY89_00015</name>
</gene>
<dbReference type="PROSITE" id="PS51154">
    <property type="entry name" value="MACRO"/>
    <property type="match status" value="1"/>
</dbReference>
<dbReference type="Pfam" id="PF01661">
    <property type="entry name" value="Macro"/>
    <property type="match status" value="1"/>
</dbReference>
<evidence type="ECO:0000259" key="5">
    <source>
        <dbReference type="PROSITE" id="PS51154"/>
    </source>
</evidence>
<evidence type="ECO:0000256" key="1">
    <source>
        <dbReference type="ARBA" id="ARBA00022676"/>
    </source>
</evidence>
<protein>
    <submittedName>
        <fullName evidence="6">Macro domain-containing protein</fullName>
    </submittedName>
</protein>
<evidence type="ECO:0000256" key="4">
    <source>
        <dbReference type="SAM" id="Coils"/>
    </source>
</evidence>
<feature type="coiled-coil region" evidence="4">
    <location>
        <begin position="712"/>
        <end position="746"/>
    </location>
</feature>
<keyword evidence="1" id="KW-0328">Glycosyltransferase</keyword>
<organism evidence="6">
    <name type="scientific">Cyanobacterium aponinum AL20115</name>
    <dbReference type="NCBI Taxonomy" id="3090662"/>
    <lineage>
        <taxon>Bacteria</taxon>
        <taxon>Bacillati</taxon>
        <taxon>Cyanobacteriota</taxon>
        <taxon>Cyanophyceae</taxon>
        <taxon>Oscillatoriophycideae</taxon>
        <taxon>Chroococcales</taxon>
        <taxon>Geminocystaceae</taxon>
        <taxon>Cyanobacterium</taxon>
    </lineage>
</organism>
<accession>A0AAF0ZB39</accession>
<dbReference type="InterPro" id="IPR002589">
    <property type="entry name" value="Macro_dom"/>
</dbReference>
<dbReference type="PANTHER" id="PTHR14453:SF67">
    <property type="entry name" value="POLY [ADP-RIBOSE] POLYMERASE"/>
    <property type="match status" value="1"/>
</dbReference>
<dbReference type="Pfam" id="PF12770">
    <property type="entry name" value="CHAT"/>
    <property type="match status" value="1"/>
</dbReference>
<evidence type="ECO:0000313" key="6">
    <source>
        <dbReference type="EMBL" id="WPF88698.1"/>
    </source>
</evidence>